<dbReference type="InterPro" id="IPR012337">
    <property type="entry name" value="RNaseH-like_sf"/>
</dbReference>
<evidence type="ECO:0000256" key="1">
    <source>
        <dbReference type="SAM" id="MobiDB-lite"/>
    </source>
</evidence>
<dbReference type="Gene3D" id="3.30.420.10">
    <property type="entry name" value="Ribonuclease H-like superfamily/Ribonuclease H"/>
    <property type="match status" value="1"/>
</dbReference>
<gene>
    <name evidence="2" type="ORF">Q5P01_005408</name>
</gene>
<reference evidence="2" key="1">
    <citation type="submission" date="2023-07" db="EMBL/GenBank/DDBJ databases">
        <title>Chromosome-level Genome Assembly of Striped Snakehead (Channa striata).</title>
        <authorList>
            <person name="Liu H."/>
        </authorList>
    </citation>
    <scope>NUCLEOTIDE SEQUENCE</scope>
    <source>
        <strain evidence="2">Gz</strain>
        <tissue evidence="2">Muscle</tissue>
    </source>
</reference>
<evidence type="ECO:0000313" key="2">
    <source>
        <dbReference type="EMBL" id="KAK2856673.1"/>
    </source>
</evidence>
<dbReference type="EMBL" id="JAUPFM010000003">
    <property type="protein sequence ID" value="KAK2856673.1"/>
    <property type="molecule type" value="Genomic_DNA"/>
</dbReference>
<proteinExistence type="predicted"/>
<keyword evidence="3" id="KW-1185">Reference proteome</keyword>
<accession>A0AA88SYH1</accession>
<name>A0AA88SYH1_CHASR</name>
<protein>
    <submittedName>
        <fullName evidence="2">Uncharacterized protein</fullName>
    </submittedName>
</protein>
<dbReference type="InterPro" id="IPR036397">
    <property type="entry name" value="RNaseH_sf"/>
</dbReference>
<feature type="region of interest" description="Disordered" evidence="1">
    <location>
        <begin position="674"/>
        <end position="695"/>
    </location>
</feature>
<feature type="compositionally biased region" description="Basic and acidic residues" evidence="1">
    <location>
        <begin position="1008"/>
        <end position="1028"/>
    </location>
</feature>
<dbReference type="AlphaFoldDB" id="A0AA88SYH1"/>
<dbReference type="Proteomes" id="UP001187415">
    <property type="component" value="Unassembled WGS sequence"/>
</dbReference>
<sequence>MDDPMPFVNLFPDIYPKRRAVPYLEEGSIGVLIKSVMFHRNEEALLCRGLVLHARDGNRIYDTVCFKVVDITPVVGYDLDLVRDQGDAEESWSQVSQVWSRHFVQEPVDIGVLYDDIKRKVNARVFPIRSIALARRYMENVKGALTFGDFCSDTGYYVARDGNTPALCCDVMFGRMYFVPEEKANGTLSPCELVYDHKRSEAKARLFDTTHAPHFYRAACLDIETVVDESLRCDYFAHRFPYCTERAVAEMSAYRGRLMKILSEGQKDLCKQSGRVSIPALAGDMPGQEHKITCVSLVIVNSHLPKPGPGRHRKKLIVVYNKRKVNDELHPEVDHELATGSGVESTSRIAFYLCSGELALLEKTVALLHRHGVEVLYVYNAEFDVRVMEQRVHFYAESLSEDLPPFFQFESVRYLEMYRDMLTSVGSVLSRGKLTEWKLTEWKLRLAASHVEKFNKEKAKLGHFKMIGSGMTVVDLYRMAGTRWIKFACTSMKLNDVAPFVITKDIELRGKPPKDPQKLRKLADVAYSKMDEMIHRGGKSLFAVLLYNLVDSQLCARLTKALRPVSALFHRCRITLNIDVVVHGRGDTFRGFVQNIHSVQMPQLKYVLDKLRAKAGPAGKDLGSRARWDPKLGLDKDSDEKWKGGSVCDPLTGLHPGPVWAWSWLSTSPACTRPSCALSTSPPRPRRNSNSSVADKFKRAGSRVPEFLACVHRTLVEDTLKRMYVIERGNVPVRAIRDPEGGFTEEGYPVYMVRTPGSETLSDVTRPFVKDRRVKLEYENSSSAYCHVAKKSYVSLTHGLDDKGDLSALSVKIRGLSAVKSMRSPCDSAVTETFISCVMRGDCVKLEPRAVSCFSTCPWHRLAAGDVILYPERELTVDVRGRWQQLDQAASILAPHRVQRVVELQLDKGFSAVSVTLARPCGREASETEGSRPEDLTVVRSLYKDRMYCLNHMLSSRSQGPARVQSVGAHRVQDGSGLFPLEQSNQIREKQTLRPTDPRAPQSQQGQCEDHIHGDRTHVAAENHGALD</sequence>
<dbReference type="SUPFAM" id="SSF53098">
    <property type="entry name" value="Ribonuclease H-like"/>
    <property type="match status" value="1"/>
</dbReference>
<evidence type="ECO:0000313" key="3">
    <source>
        <dbReference type="Proteomes" id="UP001187415"/>
    </source>
</evidence>
<dbReference type="GO" id="GO:0003676">
    <property type="term" value="F:nucleic acid binding"/>
    <property type="evidence" value="ECO:0007669"/>
    <property type="project" value="InterPro"/>
</dbReference>
<organism evidence="2 3">
    <name type="scientific">Channa striata</name>
    <name type="common">Snakehead murrel</name>
    <name type="synonym">Ophicephalus striatus</name>
    <dbReference type="NCBI Taxonomy" id="64152"/>
    <lineage>
        <taxon>Eukaryota</taxon>
        <taxon>Metazoa</taxon>
        <taxon>Chordata</taxon>
        <taxon>Craniata</taxon>
        <taxon>Vertebrata</taxon>
        <taxon>Euteleostomi</taxon>
        <taxon>Actinopterygii</taxon>
        <taxon>Neopterygii</taxon>
        <taxon>Teleostei</taxon>
        <taxon>Neoteleostei</taxon>
        <taxon>Acanthomorphata</taxon>
        <taxon>Anabantaria</taxon>
        <taxon>Anabantiformes</taxon>
        <taxon>Channoidei</taxon>
        <taxon>Channidae</taxon>
        <taxon>Channa</taxon>
    </lineage>
</organism>
<feature type="region of interest" description="Disordered" evidence="1">
    <location>
        <begin position="975"/>
        <end position="1028"/>
    </location>
</feature>
<comment type="caution">
    <text evidence="2">The sequence shown here is derived from an EMBL/GenBank/DDBJ whole genome shotgun (WGS) entry which is preliminary data.</text>
</comment>